<accession>A0ABU3JTP3</accession>
<keyword evidence="2 4" id="KW-0238">DNA-binding</keyword>
<dbReference type="PROSITE" id="PS01081">
    <property type="entry name" value="HTH_TETR_1"/>
    <property type="match status" value="1"/>
</dbReference>
<dbReference type="InterPro" id="IPR023772">
    <property type="entry name" value="DNA-bd_HTH_TetR-type_CS"/>
</dbReference>
<dbReference type="Pfam" id="PF21597">
    <property type="entry name" value="TetR_C_43"/>
    <property type="match status" value="1"/>
</dbReference>
<dbReference type="Pfam" id="PF00440">
    <property type="entry name" value="TetR_N"/>
    <property type="match status" value="1"/>
</dbReference>
<keyword evidence="3" id="KW-0804">Transcription</keyword>
<dbReference type="Proteomes" id="UP001249760">
    <property type="component" value="Unassembled WGS sequence"/>
</dbReference>
<evidence type="ECO:0000256" key="4">
    <source>
        <dbReference type="PROSITE-ProRule" id="PRU00335"/>
    </source>
</evidence>
<dbReference type="RefSeq" id="WP_394307334.1">
    <property type="nucleotide sequence ID" value="NZ_JASKMA010000012.1"/>
</dbReference>
<comment type="caution">
    <text evidence="6">The sequence shown here is derived from an EMBL/GenBank/DDBJ whole genome shotgun (WGS) entry which is preliminary data.</text>
</comment>
<dbReference type="Gene3D" id="1.10.357.10">
    <property type="entry name" value="Tetracycline Repressor, domain 2"/>
    <property type="match status" value="1"/>
</dbReference>
<dbReference type="PANTHER" id="PTHR30055:SF234">
    <property type="entry name" value="HTH-TYPE TRANSCRIPTIONAL REGULATOR BETI"/>
    <property type="match status" value="1"/>
</dbReference>
<evidence type="ECO:0000256" key="3">
    <source>
        <dbReference type="ARBA" id="ARBA00023163"/>
    </source>
</evidence>
<dbReference type="InterPro" id="IPR050109">
    <property type="entry name" value="HTH-type_TetR-like_transc_reg"/>
</dbReference>
<dbReference type="EMBL" id="JASKMA010000012">
    <property type="protein sequence ID" value="MDT6985316.1"/>
    <property type="molecule type" value="Genomic_DNA"/>
</dbReference>
<feature type="domain" description="HTH tetR-type" evidence="5">
    <location>
        <begin position="15"/>
        <end position="74"/>
    </location>
</feature>
<evidence type="ECO:0000256" key="2">
    <source>
        <dbReference type="ARBA" id="ARBA00023125"/>
    </source>
</evidence>
<keyword evidence="7" id="KW-1185">Reference proteome</keyword>
<dbReference type="SUPFAM" id="SSF46689">
    <property type="entry name" value="Homeodomain-like"/>
    <property type="match status" value="1"/>
</dbReference>
<organism evidence="6 7">
    <name type="scientific">Streptomyces lusitanus</name>
    <dbReference type="NCBI Taxonomy" id="68232"/>
    <lineage>
        <taxon>Bacteria</taxon>
        <taxon>Bacillati</taxon>
        <taxon>Actinomycetota</taxon>
        <taxon>Actinomycetes</taxon>
        <taxon>Kitasatosporales</taxon>
        <taxon>Streptomycetaceae</taxon>
        <taxon>Streptomyces</taxon>
    </lineage>
</organism>
<protein>
    <submittedName>
        <fullName evidence="6">Helix-turn-helix domain-containing protein</fullName>
    </submittedName>
</protein>
<dbReference type="InterPro" id="IPR049445">
    <property type="entry name" value="TetR_SbtR-like_C"/>
</dbReference>
<dbReference type="PANTHER" id="PTHR30055">
    <property type="entry name" value="HTH-TYPE TRANSCRIPTIONAL REGULATOR RUTR"/>
    <property type="match status" value="1"/>
</dbReference>
<dbReference type="InterPro" id="IPR001647">
    <property type="entry name" value="HTH_TetR"/>
</dbReference>
<dbReference type="PROSITE" id="PS50977">
    <property type="entry name" value="HTH_TETR_2"/>
    <property type="match status" value="1"/>
</dbReference>
<gene>
    <name evidence="6" type="ORF">QNO04_17815</name>
</gene>
<name>A0ABU3JTP3_9ACTN</name>
<dbReference type="InterPro" id="IPR009057">
    <property type="entry name" value="Homeodomain-like_sf"/>
</dbReference>
<sequence>MTDRATAPGARADMIRNRRQLLAAATEAFAERGVEVSMGEIAQRAGIAKGTVFRHFPSKNHLLAAITLQLVDGLVAAADRLRTADDPVAALRQFMTEGVEVLAADRAFCEVIGRPSLQHAEVRGAINRLCEAVDVLTARAKEQGAVRGDITGTDIVLLLGGIHQTALPLLEQDPQAWRRYLALALDGLCNPAATPLPHPPPAPLSE</sequence>
<evidence type="ECO:0000259" key="5">
    <source>
        <dbReference type="PROSITE" id="PS50977"/>
    </source>
</evidence>
<evidence type="ECO:0000313" key="7">
    <source>
        <dbReference type="Proteomes" id="UP001249760"/>
    </source>
</evidence>
<keyword evidence="1" id="KW-0805">Transcription regulation</keyword>
<dbReference type="PRINTS" id="PR00455">
    <property type="entry name" value="HTHTETR"/>
</dbReference>
<proteinExistence type="predicted"/>
<dbReference type="SUPFAM" id="SSF48498">
    <property type="entry name" value="Tetracyclin repressor-like, C-terminal domain"/>
    <property type="match status" value="1"/>
</dbReference>
<dbReference type="InterPro" id="IPR036271">
    <property type="entry name" value="Tet_transcr_reg_TetR-rel_C_sf"/>
</dbReference>
<feature type="DNA-binding region" description="H-T-H motif" evidence="4">
    <location>
        <begin position="37"/>
        <end position="56"/>
    </location>
</feature>
<evidence type="ECO:0000256" key="1">
    <source>
        <dbReference type="ARBA" id="ARBA00023015"/>
    </source>
</evidence>
<evidence type="ECO:0000313" key="6">
    <source>
        <dbReference type="EMBL" id="MDT6985316.1"/>
    </source>
</evidence>
<reference evidence="6 7" key="1">
    <citation type="submission" date="2023-05" db="EMBL/GenBank/DDBJ databases">
        <title>Streptomyces fuscus sp. nov., a brown-black pigment producing actinomyces isolated from dry sand of Sea duck farm.</title>
        <authorList>
            <person name="Xie J."/>
            <person name="Shen N."/>
        </authorList>
    </citation>
    <scope>NUCLEOTIDE SEQUENCE [LARGE SCALE GENOMIC DNA]</scope>
    <source>
        <strain evidence="6 7">CGMCC 4.1745</strain>
    </source>
</reference>